<sequence length="340" mass="37287">MDALKASSTPRPFPMPVPSKTFKSQPQTPKGLQSKTPKPPAKLNAIPTSQSMTMKVCSGCHKPRISPSDVFKTCQKCRDKERQKRIRRAVRAAAAASPTSGSTVTKMAPLKLPTDFGRIPLLEVKESSVAGFARLWQIEDEPEETQKALSGVKREANTDLSTTKKITKRPKLEFGASITKAPFNAPPHDDSIPTPYQSSTMLIRTIPALKAVAFTGVYSIIANPTTDHVRRAHKVYKELKREWKKSWAFSATGTVIDSKSFIYRAHFPCTCATAHSPPAVSLSSKSKAKTLVGYFSSSPSPPDAEQGKECTGYLRITVSDDCSHWLPIKGQKIVVQVEHP</sequence>
<organism evidence="2 3">
    <name type="scientific">Neolentinus lepideus HHB14362 ss-1</name>
    <dbReference type="NCBI Taxonomy" id="1314782"/>
    <lineage>
        <taxon>Eukaryota</taxon>
        <taxon>Fungi</taxon>
        <taxon>Dikarya</taxon>
        <taxon>Basidiomycota</taxon>
        <taxon>Agaricomycotina</taxon>
        <taxon>Agaricomycetes</taxon>
        <taxon>Gloeophyllales</taxon>
        <taxon>Gloeophyllaceae</taxon>
        <taxon>Neolentinus</taxon>
    </lineage>
</organism>
<dbReference type="EMBL" id="KV425619">
    <property type="protein sequence ID" value="KZT20521.1"/>
    <property type="molecule type" value="Genomic_DNA"/>
</dbReference>
<name>A0A165P4U6_9AGAM</name>
<accession>A0A165P4U6</accession>
<reference evidence="2 3" key="1">
    <citation type="journal article" date="2016" name="Mol. Biol. Evol.">
        <title>Comparative Genomics of Early-Diverging Mushroom-Forming Fungi Provides Insights into the Origins of Lignocellulose Decay Capabilities.</title>
        <authorList>
            <person name="Nagy L.G."/>
            <person name="Riley R."/>
            <person name="Tritt A."/>
            <person name="Adam C."/>
            <person name="Daum C."/>
            <person name="Floudas D."/>
            <person name="Sun H."/>
            <person name="Yadav J.S."/>
            <person name="Pangilinan J."/>
            <person name="Larsson K.H."/>
            <person name="Matsuura K."/>
            <person name="Barry K."/>
            <person name="Labutti K."/>
            <person name="Kuo R."/>
            <person name="Ohm R.A."/>
            <person name="Bhattacharya S.S."/>
            <person name="Shirouzu T."/>
            <person name="Yoshinaga Y."/>
            <person name="Martin F.M."/>
            <person name="Grigoriev I.V."/>
            <person name="Hibbett D.S."/>
        </authorList>
    </citation>
    <scope>NUCLEOTIDE SEQUENCE [LARGE SCALE GENOMIC DNA]</scope>
    <source>
        <strain evidence="2 3">HHB14362 ss-1</strain>
    </source>
</reference>
<evidence type="ECO:0000313" key="3">
    <source>
        <dbReference type="Proteomes" id="UP000076761"/>
    </source>
</evidence>
<protein>
    <submittedName>
        <fullName evidence="2">Uncharacterized protein</fullName>
    </submittedName>
</protein>
<dbReference type="Proteomes" id="UP000076761">
    <property type="component" value="Unassembled WGS sequence"/>
</dbReference>
<dbReference type="OrthoDB" id="3025610at2759"/>
<proteinExistence type="predicted"/>
<keyword evidence="3" id="KW-1185">Reference proteome</keyword>
<feature type="compositionally biased region" description="Polar residues" evidence="1">
    <location>
        <begin position="1"/>
        <end position="10"/>
    </location>
</feature>
<gene>
    <name evidence="2" type="ORF">NEOLEDRAFT_1140630</name>
</gene>
<evidence type="ECO:0000256" key="1">
    <source>
        <dbReference type="SAM" id="MobiDB-lite"/>
    </source>
</evidence>
<dbReference type="InParanoid" id="A0A165P4U6"/>
<feature type="region of interest" description="Disordered" evidence="1">
    <location>
        <begin position="1"/>
        <end position="45"/>
    </location>
</feature>
<dbReference type="AlphaFoldDB" id="A0A165P4U6"/>
<feature type="compositionally biased region" description="Polar residues" evidence="1">
    <location>
        <begin position="21"/>
        <end position="36"/>
    </location>
</feature>
<evidence type="ECO:0000313" key="2">
    <source>
        <dbReference type="EMBL" id="KZT20521.1"/>
    </source>
</evidence>